<evidence type="ECO:0000313" key="3">
    <source>
        <dbReference type="Proteomes" id="UP000243579"/>
    </source>
</evidence>
<keyword evidence="1" id="KW-0812">Transmembrane</keyword>
<keyword evidence="1" id="KW-1133">Transmembrane helix</keyword>
<feature type="transmembrane region" description="Helical" evidence="1">
    <location>
        <begin position="902"/>
        <end position="930"/>
    </location>
</feature>
<feature type="transmembrane region" description="Helical" evidence="1">
    <location>
        <begin position="2136"/>
        <end position="2159"/>
    </location>
</feature>
<gene>
    <name evidence="2" type="ORF">ACHHYP_12956</name>
</gene>
<proteinExistence type="predicted"/>
<feature type="transmembrane region" description="Helical" evidence="1">
    <location>
        <begin position="2202"/>
        <end position="2219"/>
    </location>
</feature>
<comment type="caution">
    <text evidence="2">The sequence shown here is derived from an EMBL/GenBank/DDBJ whole genome shotgun (WGS) entry which is preliminary data.</text>
</comment>
<feature type="transmembrane region" description="Helical" evidence="1">
    <location>
        <begin position="1006"/>
        <end position="1027"/>
    </location>
</feature>
<organism evidence="2 3">
    <name type="scientific">Achlya hypogyna</name>
    <name type="common">Oomycete</name>
    <name type="synonym">Protoachlya hypogyna</name>
    <dbReference type="NCBI Taxonomy" id="1202772"/>
    <lineage>
        <taxon>Eukaryota</taxon>
        <taxon>Sar</taxon>
        <taxon>Stramenopiles</taxon>
        <taxon>Oomycota</taxon>
        <taxon>Saprolegniomycetes</taxon>
        <taxon>Saprolegniales</taxon>
        <taxon>Achlyaceae</taxon>
        <taxon>Achlya</taxon>
    </lineage>
</organism>
<dbReference type="OrthoDB" id="68488at2759"/>
<dbReference type="Proteomes" id="UP000243579">
    <property type="component" value="Unassembled WGS sequence"/>
</dbReference>
<accession>A0A1V9ZGR7</accession>
<feature type="transmembrane region" description="Helical" evidence="1">
    <location>
        <begin position="2231"/>
        <end position="2249"/>
    </location>
</feature>
<reference evidence="2 3" key="1">
    <citation type="journal article" date="2014" name="Genome Biol. Evol.">
        <title>The secreted proteins of Achlya hypogyna and Thraustotheca clavata identify the ancestral oomycete secretome and reveal gene acquisitions by horizontal gene transfer.</title>
        <authorList>
            <person name="Misner I."/>
            <person name="Blouin N."/>
            <person name="Leonard G."/>
            <person name="Richards T.A."/>
            <person name="Lane C.E."/>
        </authorList>
    </citation>
    <scope>NUCLEOTIDE SEQUENCE [LARGE SCALE GENOMIC DNA]</scope>
    <source>
        <strain evidence="2 3">ATCC 48635</strain>
    </source>
</reference>
<sequence length="2438" mass="277046">MYRNHLWRTMRSHYIASPGVDLCVPGYPTRPFFCEQSWIDFGALGVDGITRIMEDIQLKMVAAQSDVPTQRVDMVLLEGFDDFRPWIGGLALAGTSAFDVVTLLRVQNCTDAHHTQCTTVAITDYRYEGTMGRTATRNYYRFVRLLRLVGQLYNIGRVALLFAGCYFARTVEAKYARAPLKTKLWCALRTFLRIPAQVVIYGSWFPVLLFSIAHIVDVSFLYATIFYGFIVLNGTFNLTLPQLYTFLNLLTCHMRNVWLLSLASKAVLLAGPRRHRPTIMGFRGYLLPLVSFISVIFDVRLNSERDTHLEHIHPTLPNAELTLLREFHGTPSDYRYWGIFSDIKHLLISGGLVYIVGGILLREPMTLHSVVPYTLLRHCSRSMFSTAWQAAGRSGVASHVELLAQRQAMSALQHITWMTDPIQYLSLLWHQPVVYVYTIRDSDTDVYHALAPRELAQVDKALSKTVEGVEEVLLLELTWRERICCHQVSVPSTARRTLLALMSYCLFFTDIPRSGYGTKVLPLRDEAATETMYTNFGPYNYPIIAISKAANGAFQNPCTHSLLLKGSFESSIPLAKVWSYKYDTCSLGLRTIVTQHNLSTWDPCLLYNSECAHSMLEPHQIFPMLENVIETIQNRPSPTLRVDYIFTDIINDLFTIGTFRERGWRTVHAHYIPTPGIDVCELRDYARPLFCDQPWANFSALGVGGMAYINDDFMQRMNAAANGTDPKSQRVDMAFIVAIDDMRPWGGGIASTHISFFDVVTLLRVQNCSKGLRTNCTTISISDFRYEGGLGQTTVIRYYALVRLLRLVGQLYNIGRVFALLAGCYAAQAAEPWFASAQLHRKVGGVLHMFFRIPAQVVIYGSWFPVTVFVLAHVVDAPFVYSSIFIAFSALNGNFNLTPDQVYGLVILLTCHMRNVWLLSLATKLALLVVNRNGNETTIVGFRGYLLPFVSMLSIVFEVRLNRIRDTSLEYVVTATSNPETLLVRELHSIPTNYRYWGVFADVKTLAISFSFVYIVFGILCGQPLSFRTRVPYTLVRYCNRTMFSTAWASVATPSVRRVRVDAHGERNNSYALLHITWMTDPIQHLSLLWHQPSVYAYRVTATGRVLHHELSARELRRVEPKLSETLECIGVDIEANIPLTWRRALFACSSYLLFFTDIPRSGFGFNTLPPRYHAATETLFSNFGPYSYPIITVTKTVNGSVEGSIPQAKVWSYKFDTCSVGLRTIVSQYNVSGWDRCLLYESECATSMLDPAPLLTMLESVAETVRVIPSPTWRVGFYFIDIINDVFAFGKFSEQDLRTVRTHYVSHAGIDLCAPGYPTRANFCDQPWTNFGALGVEGMTSIMGDIQSKVAAATDSSDPRTQVVDMAIVEAVDDLRPWTGGLALAYLSPFDVITLLRVRNCTDTTKTNCSTVAISDHRYEGGLGKTSTRTYYGLVYALRFVGQAYNIGRVLALLVGCYYARACEDKYQRAPLQTKFWVMLTTCLRIPAQVVIYGSWFPVLLFVTAHLIDSPFLYFSIFMELGTLNGTFNLDVSQLYYFSRLLTCHMRNVWLLSLVAKTILLAMDNRRHHSILGFRGYLLPFVSFVSILFEIRLNALRNTDLIYVTPHNPSNTTLFVRELHTLPSNYRFWGAYSDIKNLFSSFVAVCVIFRGVLGQPVTMRTSVPHTLLRYCHRTMFSTTWYTTDASTPQVHSQADLAAQRRSRAMLMHITWMTDPLQHLSLLWMQPVVYTYRCKTSGKLLHHVLSLRELERKDAEFGASIEYVSQAFLLELSWRDRIRQRPLGPRASDIDTDVPLTLPRVFVTCFSYMLFLTDIPRSGYGFKDLPADYYSATETLYTNFGPYDYPIIALTRTTNGSVSGSIPQAKVWSYKFDTCSVGLRTVVSQYNVSDWDPCILYARDCPHKMIDPTPLFTMLDNVVSAVHTTPPSTWRVNYYFVDIINDIFAHGAIKERDWRTVRSHYLSSPVDLCDAQGVAPFFCDQAWVDFGALGGSPFRIMTSILDRFRTKQQESDSVMQVVDMAIIEGIDDLRPWAGGFAKAYLSAYDVVTLLRVRNCSDVGHSNCTTVLVSDYRYEGGLGRTNTRSYFKLTRMLRFMGQLYNIGRAGALFLGCYIARTRQPQFRRAPLDVKLWGAATLFLRIPAQVVIYGSWFPVLLFVTAHLIDSPFLYFTIYMDLGTLNGSFNLNASQLYYFSTLLTCHMRNVWLLSAFAKAALVLLGGRRHQALLGVRGYLLPVASFCSMLFEIRLIVLRNTDLLHVCPVIPSRSVALAREYTALPTNYRYWGVFSDVKNLFLSSCLVYTVSLFFLRNGVIFATTMPHTLLRFCNRTMFCTCWSAVLPEASMYITKVHTQGHLKAYQRSINMLMHITWMTDPIQYLSLLYMQPVVHAYRLRETGQIVFHPMPLRELVRLDASLSDSFEWVADVFLMDLPWHERIQCH</sequence>
<feature type="transmembrane region" description="Helical" evidence="1">
    <location>
        <begin position="857"/>
        <end position="890"/>
    </location>
</feature>
<feature type="transmembrane region" description="Helical" evidence="1">
    <location>
        <begin position="2098"/>
        <end position="2116"/>
    </location>
</feature>
<feature type="transmembrane region" description="Helical" evidence="1">
    <location>
        <begin position="2292"/>
        <end position="2314"/>
    </location>
</feature>
<dbReference type="EMBL" id="JNBR01000124">
    <property type="protein sequence ID" value="OQR97020.1"/>
    <property type="molecule type" value="Genomic_DNA"/>
</dbReference>
<feature type="transmembrane region" description="Helical" evidence="1">
    <location>
        <begin position="198"/>
        <end position="231"/>
    </location>
</feature>
<keyword evidence="1" id="KW-0472">Membrane</keyword>
<name>A0A1V9ZGR7_ACHHY</name>
<feature type="transmembrane region" description="Helical" evidence="1">
    <location>
        <begin position="942"/>
        <end position="961"/>
    </location>
</feature>
<keyword evidence="3" id="KW-1185">Reference proteome</keyword>
<evidence type="ECO:0000313" key="2">
    <source>
        <dbReference type="EMBL" id="OQR97020.1"/>
    </source>
</evidence>
<protein>
    <submittedName>
        <fullName evidence="2">Uncharacterized protein</fullName>
    </submittedName>
</protein>
<evidence type="ECO:0000256" key="1">
    <source>
        <dbReference type="SAM" id="Phobius"/>
    </source>
</evidence>